<sequence>MILLNVVARRFPPLSPAGAALLPCSRRDEQEGELGSAHTATTSPYVSPSISVHVRLVTFNIDTNTLTDRHSILLWIKTVLLLGNWSIIPDSSCLNASKTSGSNLKPLLFEVNKFREQ</sequence>
<dbReference type="Proteomes" id="UP000026960">
    <property type="component" value="Chromosome 1"/>
</dbReference>
<protein>
    <submittedName>
        <fullName evidence="1">Uncharacterized protein</fullName>
    </submittedName>
</protein>
<evidence type="ECO:0000313" key="1">
    <source>
        <dbReference type="EnsemblPlants" id="OBART01G22430.1"/>
    </source>
</evidence>
<evidence type="ECO:0000313" key="2">
    <source>
        <dbReference type="Proteomes" id="UP000026960"/>
    </source>
</evidence>
<accession>A0A0D3ER50</accession>
<reference evidence="1" key="1">
    <citation type="journal article" date="2009" name="Rice">
        <title>De Novo Next Generation Sequencing of Plant Genomes.</title>
        <authorList>
            <person name="Rounsley S."/>
            <person name="Marri P.R."/>
            <person name="Yu Y."/>
            <person name="He R."/>
            <person name="Sisneros N."/>
            <person name="Goicoechea J.L."/>
            <person name="Lee S.J."/>
            <person name="Angelova A."/>
            <person name="Kudrna D."/>
            <person name="Luo M."/>
            <person name="Affourtit J."/>
            <person name="Desany B."/>
            <person name="Knight J."/>
            <person name="Niazi F."/>
            <person name="Egholm M."/>
            <person name="Wing R.A."/>
        </authorList>
    </citation>
    <scope>NUCLEOTIDE SEQUENCE [LARGE SCALE GENOMIC DNA]</scope>
    <source>
        <strain evidence="1">cv. IRGC 105608</strain>
    </source>
</reference>
<organism evidence="1">
    <name type="scientific">Oryza barthii</name>
    <dbReference type="NCBI Taxonomy" id="65489"/>
    <lineage>
        <taxon>Eukaryota</taxon>
        <taxon>Viridiplantae</taxon>
        <taxon>Streptophyta</taxon>
        <taxon>Embryophyta</taxon>
        <taxon>Tracheophyta</taxon>
        <taxon>Spermatophyta</taxon>
        <taxon>Magnoliopsida</taxon>
        <taxon>Liliopsida</taxon>
        <taxon>Poales</taxon>
        <taxon>Poaceae</taxon>
        <taxon>BOP clade</taxon>
        <taxon>Oryzoideae</taxon>
        <taxon>Oryzeae</taxon>
        <taxon>Oryzinae</taxon>
        <taxon>Oryza</taxon>
    </lineage>
</organism>
<dbReference type="HOGENOM" id="CLU_2162475_0_0_1"/>
<proteinExistence type="predicted"/>
<dbReference type="EnsemblPlants" id="OBART01G22430.1">
    <property type="protein sequence ID" value="OBART01G22430.1"/>
    <property type="gene ID" value="OBART01G22430"/>
</dbReference>
<name>A0A0D3ER50_9ORYZ</name>
<keyword evidence="2" id="KW-1185">Reference proteome</keyword>
<dbReference type="PaxDb" id="65489-OBART01G22430.1"/>
<reference evidence="1" key="2">
    <citation type="submission" date="2015-03" db="UniProtKB">
        <authorList>
            <consortium name="EnsemblPlants"/>
        </authorList>
    </citation>
    <scope>IDENTIFICATION</scope>
</reference>
<dbReference type="Gramene" id="OBART01G22430.1">
    <property type="protein sequence ID" value="OBART01G22430.1"/>
    <property type="gene ID" value="OBART01G22430"/>
</dbReference>
<dbReference type="AlphaFoldDB" id="A0A0D3ER50"/>